<evidence type="ECO:0000313" key="2">
    <source>
        <dbReference type="Proteomes" id="UP001154282"/>
    </source>
</evidence>
<protein>
    <submittedName>
        <fullName evidence="1">Uncharacterized protein</fullName>
    </submittedName>
</protein>
<evidence type="ECO:0000313" key="1">
    <source>
        <dbReference type="EMBL" id="CAI0436918.1"/>
    </source>
</evidence>
<reference evidence="1" key="1">
    <citation type="submission" date="2022-08" db="EMBL/GenBank/DDBJ databases">
        <authorList>
            <person name="Gutierrez-Valencia J."/>
        </authorList>
    </citation>
    <scope>NUCLEOTIDE SEQUENCE</scope>
</reference>
<dbReference type="AlphaFoldDB" id="A0AAV0LUW0"/>
<comment type="caution">
    <text evidence="1">The sequence shown here is derived from an EMBL/GenBank/DDBJ whole genome shotgun (WGS) entry which is preliminary data.</text>
</comment>
<sequence length="51" mass="5573">MLLSCRLYRELPKLTKPPLVLKSSMDSPLSSGGGIGAQVQYLEECCCNNDI</sequence>
<dbReference type="Proteomes" id="UP001154282">
    <property type="component" value="Unassembled WGS sequence"/>
</dbReference>
<accession>A0AAV0LUW0</accession>
<proteinExistence type="predicted"/>
<organism evidence="1 2">
    <name type="scientific">Linum tenue</name>
    <dbReference type="NCBI Taxonomy" id="586396"/>
    <lineage>
        <taxon>Eukaryota</taxon>
        <taxon>Viridiplantae</taxon>
        <taxon>Streptophyta</taxon>
        <taxon>Embryophyta</taxon>
        <taxon>Tracheophyta</taxon>
        <taxon>Spermatophyta</taxon>
        <taxon>Magnoliopsida</taxon>
        <taxon>eudicotyledons</taxon>
        <taxon>Gunneridae</taxon>
        <taxon>Pentapetalae</taxon>
        <taxon>rosids</taxon>
        <taxon>fabids</taxon>
        <taxon>Malpighiales</taxon>
        <taxon>Linaceae</taxon>
        <taxon>Linum</taxon>
    </lineage>
</organism>
<dbReference type="EMBL" id="CAMGYJ010000006">
    <property type="protein sequence ID" value="CAI0436918.1"/>
    <property type="molecule type" value="Genomic_DNA"/>
</dbReference>
<keyword evidence="2" id="KW-1185">Reference proteome</keyword>
<gene>
    <name evidence="1" type="ORF">LITE_LOCUS25269</name>
</gene>
<name>A0AAV0LUW0_9ROSI</name>